<evidence type="ECO:0000256" key="9">
    <source>
        <dbReference type="SAM" id="Phobius"/>
    </source>
</evidence>
<keyword evidence="11" id="KW-1185">Reference proteome</keyword>
<evidence type="ECO:0000256" key="3">
    <source>
        <dbReference type="ARBA" id="ARBA00022475"/>
    </source>
</evidence>
<dbReference type="Pfam" id="PF01741">
    <property type="entry name" value="MscL"/>
    <property type="match status" value="1"/>
</dbReference>
<dbReference type="Proteomes" id="UP001230426">
    <property type="component" value="Unassembled WGS sequence"/>
</dbReference>
<dbReference type="Gene3D" id="1.10.1200.120">
    <property type="entry name" value="Large-conductance mechanosensitive channel, MscL, domain 1"/>
    <property type="match status" value="1"/>
</dbReference>
<keyword evidence="4 9" id="KW-0812">Transmembrane</keyword>
<evidence type="ECO:0000256" key="8">
    <source>
        <dbReference type="ARBA" id="ARBA00023303"/>
    </source>
</evidence>
<reference evidence="10 11" key="1">
    <citation type="submission" date="2023-07" db="EMBL/GenBank/DDBJ databases">
        <title>Sequencing the genomes of 1000 actinobacteria strains.</title>
        <authorList>
            <person name="Klenk H.-P."/>
        </authorList>
    </citation>
    <scope>NUCLEOTIDE SEQUENCE [LARGE SCALE GENOMIC DNA]</scope>
    <source>
        <strain evidence="10 11">DSM 44109</strain>
    </source>
</reference>
<dbReference type="PANTHER" id="PTHR30266">
    <property type="entry name" value="MECHANOSENSITIVE CHANNEL MSCL"/>
    <property type="match status" value="1"/>
</dbReference>
<dbReference type="NCBIfam" id="TIGR00220">
    <property type="entry name" value="mscL"/>
    <property type="match status" value="1"/>
</dbReference>
<keyword evidence="8" id="KW-0407">Ion channel</keyword>
<evidence type="ECO:0000256" key="4">
    <source>
        <dbReference type="ARBA" id="ARBA00022692"/>
    </source>
</evidence>
<name>A0ABT9R263_9ACTN</name>
<protein>
    <submittedName>
        <fullName evidence="10">Large conductance mechanosensitive channel</fullName>
    </submittedName>
</protein>
<accession>A0ABT9R263</accession>
<evidence type="ECO:0000313" key="11">
    <source>
        <dbReference type="Proteomes" id="UP001230426"/>
    </source>
</evidence>
<evidence type="ECO:0000256" key="6">
    <source>
        <dbReference type="ARBA" id="ARBA00023065"/>
    </source>
</evidence>
<proteinExistence type="predicted"/>
<keyword evidence="2" id="KW-0813">Transport</keyword>
<feature type="transmembrane region" description="Helical" evidence="9">
    <location>
        <begin position="66"/>
        <end position="91"/>
    </location>
</feature>
<evidence type="ECO:0000256" key="1">
    <source>
        <dbReference type="ARBA" id="ARBA00004141"/>
    </source>
</evidence>
<dbReference type="InterPro" id="IPR036019">
    <property type="entry name" value="MscL_channel"/>
</dbReference>
<keyword evidence="3" id="KW-1003">Cell membrane</keyword>
<keyword evidence="7 9" id="KW-0472">Membrane</keyword>
<keyword evidence="5 9" id="KW-1133">Transmembrane helix</keyword>
<dbReference type="EMBL" id="JAUSRB010000002">
    <property type="protein sequence ID" value="MDP9862510.1"/>
    <property type="molecule type" value="Genomic_DNA"/>
</dbReference>
<dbReference type="InterPro" id="IPR001185">
    <property type="entry name" value="MS_channel"/>
</dbReference>
<sequence>MRGNLVELAVAVVIGATFSGLVQALVKDLITPLIAAITGGGGPDFSTYVFTVNGAKFMYGDFVNHLLSFLIIASVVYWLVVMPMTRVIAFFDRDKEATEKKCPECLSDIPVEASRCAFCTVELSRVRSADRPPA</sequence>
<evidence type="ECO:0000256" key="7">
    <source>
        <dbReference type="ARBA" id="ARBA00023136"/>
    </source>
</evidence>
<dbReference type="SUPFAM" id="SSF81330">
    <property type="entry name" value="Gated mechanosensitive channel"/>
    <property type="match status" value="1"/>
</dbReference>
<dbReference type="InterPro" id="IPR037673">
    <property type="entry name" value="MSC/AndL"/>
</dbReference>
<comment type="caution">
    <text evidence="10">The sequence shown here is derived from an EMBL/GenBank/DDBJ whole genome shotgun (WGS) entry which is preliminary data.</text>
</comment>
<evidence type="ECO:0000256" key="2">
    <source>
        <dbReference type="ARBA" id="ARBA00022448"/>
    </source>
</evidence>
<gene>
    <name evidence="10" type="ORF">J2S55_001776</name>
</gene>
<comment type="subcellular location">
    <subcellularLocation>
        <location evidence="1">Membrane</location>
        <topology evidence="1">Multi-pass membrane protein</topology>
    </subcellularLocation>
</comment>
<organism evidence="10 11">
    <name type="scientific">Streptosporangium brasiliense</name>
    <dbReference type="NCBI Taxonomy" id="47480"/>
    <lineage>
        <taxon>Bacteria</taxon>
        <taxon>Bacillati</taxon>
        <taxon>Actinomycetota</taxon>
        <taxon>Actinomycetes</taxon>
        <taxon>Streptosporangiales</taxon>
        <taxon>Streptosporangiaceae</taxon>
        <taxon>Streptosporangium</taxon>
    </lineage>
</organism>
<keyword evidence="6" id="KW-0406">Ion transport</keyword>
<dbReference type="PANTHER" id="PTHR30266:SF2">
    <property type="entry name" value="LARGE-CONDUCTANCE MECHANOSENSITIVE CHANNEL"/>
    <property type="match status" value="1"/>
</dbReference>
<evidence type="ECO:0000313" key="10">
    <source>
        <dbReference type="EMBL" id="MDP9862510.1"/>
    </source>
</evidence>
<evidence type="ECO:0000256" key="5">
    <source>
        <dbReference type="ARBA" id="ARBA00022989"/>
    </source>
</evidence>